<dbReference type="InterPro" id="IPR003894">
    <property type="entry name" value="TAFH_NHR1"/>
</dbReference>
<dbReference type="Proteomes" id="UP001328107">
    <property type="component" value="Unassembled WGS sequence"/>
</dbReference>
<evidence type="ECO:0000256" key="1">
    <source>
        <dbReference type="ARBA" id="ARBA00004123"/>
    </source>
</evidence>
<dbReference type="InterPro" id="IPR007900">
    <property type="entry name" value="TAF4_C"/>
</dbReference>
<dbReference type="Pfam" id="PF07531">
    <property type="entry name" value="TAFH"/>
    <property type="match status" value="1"/>
</dbReference>
<dbReference type="GO" id="GO:0006367">
    <property type="term" value="P:transcription initiation at RNA polymerase II promoter"/>
    <property type="evidence" value="ECO:0007669"/>
    <property type="project" value="TreeGrafter"/>
</dbReference>
<dbReference type="InterPro" id="IPR045144">
    <property type="entry name" value="TAF4"/>
</dbReference>
<gene>
    <name evidence="8" type="ORF">PMAYCL1PPCAC_23968</name>
</gene>
<dbReference type="EMBL" id="BTRK01000005">
    <property type="protein sequence ID" value="GMR53773.1"/>
    <property type="molecule type" value="Genomic_DNA"/>
</dbReference>
<reference evidence="9" key="1">
    <citation type="submission" date="2022-10" db="EMBL/GenBank/DDBJ databases">
        <title>Genome assembly of Pristionchus species.</title>
        <authorList>
            <person name="Yoshida K."/>
            <person name="Sommer R.J."/>
        </authorList>
    </citation>
    <scope>NUCLEOTIDE SEQUENCE [LARGE SCALE GENOMIC DNA]</scope>
    <source>
        <strain evidence="9">RS5460</strain>
    </source>
</reference>
<evidence type="ECO:0000313" key="9">
    <source>
        <dbReference type="Proteomes" id="UP001328107"/>
    </source>
</evidence>
<feature type="coiled-coil region" evidence="6">
    <location>
        <begin position="304"/>
        <end position="364"/>
    </location>
</feature>
<evidence type="ECO:0000256" key="6">
    <source>
        <dbReference type="SAM" id="Coils"/>
    </source>
</evidence>
<dbReference type="Pfam" id="PF05236">
    <property type="entry name" value="TAF4"/>
    <property type="match status" value="1"/>
</dbReference>
<dbReference type="AlphaFoldDB" id="A0AAN5I671"/>
<evidence type="ECO:0000313" key="8">
    <source>
        <dbReference type="EMBL" id="GMR53773.1"/>
    </source>
</evidence>
<feature type="domain" description="TAFH" evidence="7">
    <location>
        <begin position="84"/>
        <end position="183"/>
    </location>
</feature>
<evidence type="ECO:0000259" key="7">
    <source>
        <dbReference type="PROSITE" id="PS51119"/>
    </source>
</evidence>
<sequence length="431" mass="47842">MDQSAHVAALKLSSPQLAPDLHISSVQMLNISGTPSRSGLNPPQIGGCTQLSHTPHQAASIPPTLSISTSLSSGVSPLAAEEEKGLVQKCARFFRTLIQLSQNETDPNRLETHARVTQLVSNVIFGDMEAEEFTARLQDALKSQAQPHLLPFLQRTLPYLRNALQSGEVLIEGIRPPSLFQTPPPADGCSRGSCVPPSSIQTPPLLIPAAVRGPASTLTPWNSDEGMGGRLLMETPIKWAMIKPVEIMRKITRRITNVCYVDEDVLCLISDAAEYRLRKVMSELTCLTEHRLYLLKSQPHYDTVDDAKKQIRFIEEVDREYEEKREVREKELIIRMSKNKKTGKETMERAKEVQKADAEVARNRDANAAAIAALSGGRRLKKWENMATHSSARPKTLRVNMRDVQSVLSRDARSKVAIRFSYALSLADAHT</sequence>
<dbReference type="PROSITE" id="PS51119">
    <property type="entry name" value="TAFH"/>
    <property type="match status" value="1"/>
</dbReference>
<evidence type="ECO:0000256" key="3">
    <source>
        <dbReference type="ARBA" id="ARBA00023015"/>
    </source>
</evidence>
<keyword evidence="4" id="KW-0804">Transcription</keyword>
<name>A0AAN5I671_9BILA</name>
<evidence type="ECO:0000256" key="5">
    <source>
        <dbReference type="ARBA" id="ARBA00023242"/>
    </source>
</evidence>
<keyword evidence="3" id="KW-0805">Transcription regulation</keyword>
<dbReference type="PANTHER" id="PTHR15138">
    <property type="entry name" value="TRANSCRIPTION INITIATION FACTOR TFIID SUBUNIT 4"/>
    <property type="match status" value="1"/>
</dbReference>
<organism evidence="8 9">
    <name type="scientific">Pristionchus mayeri</name>
    <dbReference type="NCBI Taxonomy" id="1317129"/>
    <lineage>
        <taxon>Eukaryota</taxon>
        <taxon>Metazoa</taxon>
        <taxon>Ecdysozoa</taxon>
        <taxon>Nematoda</taxon>
        <taxon>Chromadorea</taxon>
        <taxon>Rhabditida</taxon>
        <taxon>Rhabditina</taxon>
        <taxon>Diplogasteromorpha</taxon>
        <taxon>Diplogasteroidea</taxon>
        <taxon>Neodiplogasteridae</taxon>
        <taxon>Pristionchus</taxon>
    </lineage>
</organism>
<protein>
    <recommendedName>
        <fullName evidence="7">TAFH domain-containing protein</fullName>
    </recommendedName>
</protein>
<comment type="caution">
    <text evidence="8">The sequence shown here is derived from an EMBL/GenBank/DDBJ whole genome shotgun (WGS) entry which is preliminary data.</text>
</comment>
<dbReference type="GO" id="GO:0016251">
    <property type="term" value="F:RNA polymerase II general transcription initiation factor activity"/>
    <property type="evidence" value="ECO:0007669"/>
    <property type="project" value="TreeGrafter"/>
</dbReference>
<evidence type="ECO:0000256" key="4">
    <source>
        <dbReference type="ARBA" id="ARBA00023163"/>
    </source>
</evidence>
<dbReference type="InterPro" id="IPR037249">
    <property type="entry name" value="TAFH/NHR1_dom_sf"/>
</dbReference>
<evidence type="ECO:0000256" key="2">
    <source>
        <dbReference type="ARBA" id="ARBA00006178"/>
    </source>
</evidence>
<dbReference type="Gene3D" id="1.20.120.1110">
    <property type="entry name" value="TAFH/NHR1 domain"/>
    <property type="match status" value="1"/>
</dbReference>
<dbReference type="GO" id="GO:0003677">
    <property type="term" value="F:DNA binding"/>
    <property type="evidence" value="ECO:0007669"/>
    <property type="project" value="TreeGrafter"/>
</dbReference>
<proteinExistence type="inferred from homology"/>
<dbReference type="SUPFAM" id="SSF158553">
    <property type="entry name" value="TAFH domain-like"/>
    <property type="match status" value="1"/>
</dbReference>
<keyword evidence="6" id="KW-0175">Coiled coil</keyword>
<dbReference type="PANTHER" id="PTHR15138:SF14">
    <property type="entry name" value="TRANSCRIPTION INITIATION FACTOR TFIID SUBUNIT 4"/>
    <property type="match status" value="1"/>
</dbReference>
<dbReference type="SMART" id="SM00549">
    <property type="entry name" value="TAFH"/>
    <property type="match status" value="1"/>
</dbReference>
<comment type="subcellular location">
    <subcellularLocation>
        <location evidence="1">Nucleus</location>
    </subcellularLocation>
</comment>
<dbReference type="GO" id="GO:0005669">
    <property type="term" value="C:transcription factor TFIID complex"/>
    <property type="evidence" value="ECO:0007669"/>
    <property type="project" value="InterPro"/>
</dbReference>
<accession>A0AAN5I671</accession>
<comment type="similarity">
    <text evidence="2">Belongs to the TAF4 family.</text>
</comment>
<keyword evidence="5" id="KW-0539">Nucleus</keyword>
<keyword evidence="9" id="KW-1185">Reference proteome</keyword>